<dbReference type="AlphaFoldDB" id="A0A7J7TTQ8"/>
<evidence type="ECO:0000256" key="1">
    <source>
        <dbReference type="SAM" id="MobiDB-lite"/>
    </source>
</evidence>
<dbReference type="EMBL" id="JABWUV010000015">
    <property type="protein sequence ID" value="KAF6303967.1"/>
    <property type="molecule type" value="Genomic_DNA"/>
</dbReference>
<comment type="caution">
    <text evidence="2">The sequence shown here is derived from an EMBL/GenBank/DDBJ whole genome shotgun (WGS) entry which is preliminary data.</text>
</comment>
<gene>
    <name evidence="2" type="ORF">mMyoMyo1_008950</name>
</gene>
<accession>A0A7J7TTQ8</accession>
<dbReference type="Proteomes" id="UP000527355">
    <property type="component" value="Unassembled WGS sequence"/>
</dbReference>
<feature type="region of interest" description="Disordered" evidence="1">
    <location>
        <begin position="1"/>
        <end position="73"/>
    </location>
</feature>
<proteinExistence type="predicted"/>
<protein>
    <submittedName>
        <fullName evidence="2">Uncharacterized protein</fullName>
    </submittedName>
</protein>
<sequence length="201" mass="22168">MQVGTWRGRGRRRRAGGGCWRPGRRRHAGWSWNRGPRTPPAEPTRGAELRDSGSLGRSPHLTAADTGNAPLALRGPPPAGWRLRLPLLESRRLWDPEAGAGWRFLLHLCLGALTCPRAQTVSWPGQKIMFITDCDRAPCWILPRIVALVLRKEPDTLLTVSVRQISSEEVSLHLIFTFRLSPGGGGGGGECVPCMSWDEPE</sequence>
<reference evidence="2 3" key="1">
    <citation type="journal article" date="2020" name="Nature">
        <title>Six reference-quality genomes reveal evolution of bat adaptations.</title>
        <authorList>
            <person name="Jebb D."/>
            <person name="Huang Z."/>
            <person name="Pippel M."/>
            <person name="Hughes G.M."/>
            <person name="Lavrichenko K."/>
            <person name="Devanna P."/>
            <person name="Winkler S."/>
            <person name="Jermiin L.S."/>
            <person name="Skirmuntt E.C."/>
            <person name="Katzourakis A."/>
            <person name="Burkitt-Gray L."/>
            <person name="Ray D.A."/>
            <person name="Sullivan K.A.M."/>
            <person name="Roscito J.G."/>
            <person name="Kirilenko B.M."/>
            <person name="Davalos L.M."/>
            <person name="Corthals A.P."/>
            <person name="Power M.L."/>
            <person name="Jones G."/>
            <person name="Ransome R.D."/>
            <person name="Dechmann D.K.N."/>
            <person name="Locatelli A.G."/>
            <person name="Puechmaille S.J."/>
            <person name="Fedrigo O."/>
            <person name="Jarvis E.D."/>
            <person name="Hiller M."/>
            <person name="Vernes S.C."/>
            <person name="Myers E.W."/>
            <person name="Teeling E.C."/>
        </authorList>
    </citation>
    <scope>NUCLEOTIDE SEQUENCE [LARGE SCALE GENOMIC DNA]</scope>
    <source>
        <strain evidence="2">MMyoMyo1</strain>
        <tissue evidence="2">Flight muscle</tissue>
    </source>
</reference>
<evidence type="ECO:0000313" key="2">
    <source>
        <dbReference type="EMBL" id="KAF6303967.1"/>
    </source>
</evidence>
<evidence type="ECO:0000313" key="3">
    <source>
        <dbReference type="Proteomes" id="UP000527355"/>
    </source>
</evidence>
<name>A0A7J7TTQ8_MYOMY</name>
<organism evidence="2 3">
    <name type="scientific">Myotis myotis</name>
    <name type="common">Greater mouse-eared bat</name>
    <name type="synonym">Vespertilio myotis</name>
    <dbReference type="NCBI Taxonomy" id="51298"/>
    <lineage>
        <taxon>Eukaryota</taxon>
        <taxon>Metazoa</taxon>
        <taxon>Chordata</taxon>
        <taxon>Craniata</taxon>
        <taxon>Vertebrata</taxon>
        <taxon>Euteleostomi</taxon>
        <taxon>Mammalia</taxon>
        <taxon>Eutheria</taxon>
        <taxon>Laurasiatheria</taxon>
        <taxon>Chiroptera</taxon>
        <taxon>Yangochiroptera</taxon>
        <taxon>Vespertilionidae</taxon>
        <taxon>Myotis</taxon>
    </lineage>
</organism>
<keyword evidence="3" id="KW-1185">Reference proteome</keyword>